<dbReference type="Gene3D" id="3.40.50.11180">
    <property type="match status" value="1"/>
</dbReference>
<sequence>MYLNQSIMTIIEQDKQVKEWLDNSETQKSQLITGLAGSAKTLVMSTLLKKNKKIMIVTPNLYYGTKLMDDLQHIVDESYLHFFPVDEVAAVEMSFSSPEALAERINSMVFLNNDEPGILVTPLAGLRRFLPAPNNWKDNVWSVEVGGTIDLTSLPETLVSLGYVREQMIGKPGEFSIRGSIIDIYPLTSEYPVRIDLFDDEIDSLRLFDVETQRSLSDVNQLLIPPAMDQVVTKEELANAASVLDDALSKKIDGIKDIDRKNQLTAYKNYTVGEWGSGHPTDDISQYIDMIYEEKYHLSDYLSHDDLVLVDDYSRMIDTEKEILREESEWLTIKLEDNPVFEDRTLGGDFRQIMKKMPQNRTFFSLFQKGMGNLRFSSIYPFEYRAMQQFFGQLPLLKAEMDRWAKQKQTVVVLVENDERSKTVERLFIDADISVVVNNKKELLKGQAQIQVGLLESGFELPQDNLIVLVEKEILHTRTKRQARKQTISNAERLKSYNELSPGDYVVHANHGIGKYIGMETLLSGGTHQDYMTILYQNNDKLFIPVTQLDLIQKYVASESKTPRINKLGGSEWTKTKKKVSAKVEDIADDLIQLYAAREAEVGYAFSPDDDYQHEFDNAFPYAETDDQLRSIQEIKKDMEKKRPMDRLLVGDVGYGKTEVALRAAFKAVRDGKQVAFLVPTTILAQQHYETMLDRFKNFPVSIGLMSRFRTKKQQEETIDQLKKGQVDIIVGTHRILSKDLEFMDLGLLIIDEEQRFGVKHKERLKQLRAQVDVLTLTATPIPRTLHMSMLGVRDLSVIETPPANRYPVQTYVMEKNPGAIREACEREIARGGQIFYLYNRVDTIEQKVDELKMLLPDARISYAHGQMTEVQLENALMEFINGEYDILVTTTIIETGVDIPNVNTLFVENADHMGLSQLYQLRGRVGRSNRVAYAYFMYEPQKVLNEVSEKRLQAIKDFTELGSGFKIAMRDLSIRGAGNLLGAQQHGFIDSVGFDMYTHMLNEAVNRKRGVDSKETKTMTEIDLGIDAYIPNDYIEDERQKIEMYKRIRQLENQEMYDELEADLLDRFGEYPDEVANLLTIGLIKMNADFALIDKIQKKKQSIYIELSKEGTSAYTIEQLFKALSKTTLKAEISTDEHLAVTFKLGKDTTIATWLHEVSTFIEALRQERYAKKDVQDDADGKN</sequence>
<dbReference type="PANTHER" id="PTHR47964">
    <property type="entry name" value="ATP-DEPENDENT DNA HELICASE HOMOLOG RECG, CHLOROPLASTIC"/>
    <property type="match status" value="1"/>
</dbReference>
<dbReference type="SMART" id="SM00487">
    <property type="entry name" value="DEXDc"/>
    <property type="match status" value="1"/>
</dbReference>
<dbReference type="HAMAP" id="MF_00969">
    <property type="entry name" value="TRCF"/>
    <property type="match status" value="1"/>
</dbReference>
<name>A0ABY5NXC5_9ENTE</name>
<evidence type="ECO:0000256" key="5">
    <source>
        <dbReference type="ARBA" id="ARBA00022806"/>
    </source>
</evidence>
<dbReference type="PANTHER" id="PTHR47964:SF1">
    <property type="entry name" value="ATP-DEPENDENT DNA HELICASE HOMOLOG RECG, CHLOROPLASTIC"/>
    <property type="match status" value="1"/>
</dbReference>
<organism evidence="12 13">
    <name type="scientific">Vagococcus luciliae</name>
    <dbReference type="NCBI Taxonomy" id="2920380"/>
    <lineage>
        <taxon>Bacteria</taxon>
        <taxon>Bacillati</taxon>
        <taxon>Bacillota</taxon>
        <taxon>Bacilli</taxon>
        <taxon>Lactobacillales</taxon>
        <taxon>Enterococcaceae</taxon>
        <taxon>Vagococcus</taxon>
    </lineage>
</organism>
<accession>A0ABY5NXC5</accession>
<dbReference type="Gene3D" id="3.40.50.300">
    <property type="entry name" value="P-loop containing nucleotide triphosphate hydrolases"/>
    <property type="match status" value="2"/>
</dbReference>
<dbReference type="Pfam" id="PF03461">
    <property type="entry name" value="TRCF"/>
    <property type="match status" value="1"/>
</dbReference>
<dbReference type="Pfam" id="PF00271">
    <property type="entry name" value="Helicase_C"/>
    <property type="match status" value="1"/>
</dbReference>
<evidence type="ECO:0000256" key="9">
    <source>
        <dbReference type="HAMAP-Rule" id="MF_00969"/>
    </source>
</evidence>
<keyword evidence="2 9" id="KW-0547">Nucleotide-binding</keyword>
<evidence type="ECO:0000256" key="4">
    <source>
        <dbReference type="ARBA" id="ARBA00022801"/>
    </source>
</evidence>
<keyword evidence="1 9" id="KW-0963">Cytoplasm</keyword>
<dbReference type="SUPFAM" id="SSF52540">
    <property type="entry name" value="P-loop containing nucleoside triphosphate hydrolases"/>
    <property type="match status" value="4"/>
</dbReference>
<dbReference type="Pfam" id="PF00270">
    <property type="entry name" value="DEAD"/>
    <property type="match status" value="1"/>
</dbReference>
<dbReference type="Proteomes" id="UP001058273">
    <property type="component" value="Chromosome"/>
</dbReference>
<proteinExistence type="inferred from homology"/>
<protein>
    <recommendedName>
        <fullName evidence="9">Transcription-repair-coupling factor</fullName>
        <shortName evidence="9">TRCF</shortName>
        <ecNumber evidence="9">3.6.4.-</ecNumber>
    </recommendedName>
</protein>
<dbReference type="InterPro" id="IPR005118">
    <property type="entry name" value="TRCF_C"/>
</dbReference>
<feature type="domain" description="Helicase C-terminal" evidence="11">
    <location>
        <begin position="820"/>
        <end position="974"/>
    </location>
</feature>
<keyword evidence="7 9" id="KW-0238">DNA-binding</keyword>
<comment type="similarity">
    <text evidence="9">In the C-terminal section; belongs to the helicase family. RecG subfamily.</text>
</comment>
<dbReference type="Gene3D" id="2.40.10.170">
    <property type="match status" value="1"/>
</dbReference>
<dbReference type="InterPro" id="IPR011545">
    <property type="entry name" value="DEAD/DEAH_box_helicase_dom"/>
</dbReference>
<reference evidence="12" key="1">
    <citation type="submission" date="2022-08" db="EMBL/GenBank/DDBJ databases">
        <title>Genome sequence of Vagococcus luciliae DSM 112651.</title>
        <authorList>
            <person name="Juan G."/>
            <person name="Anja P."/>
            <person name="Rolf D."/>
            <person name="Kampfer P."/>
            <person name="Vilcinskas A."/>
        </authorList>
    </citation>
    <scope>NUCLEOTIDE SEQUENCE</scope>
    <source>
        <strain evidence="12">G314FT</strain>
    </source>
</reference>
<dbReference type="EC" id="3.6.4.-" evidence="9"/>
<comment type="subcellular location">
    <subcellularLocation>
        <location evidence="9">Cytoplasm</location>
    </subcellularLocation>
</comment>
<dbReference type="InterPro" id="IPR027417">
    <property type="entry name" value="P-loop_NTPase"/>
</dbReference>
<comment type="similarity">
    <text evidence="9">In the N-terminal section; belongs to the UvrB family.</text>
</comment>
<evidence type="ECO:0000256" key="2">
    <source>
        <dbReference type="ARBA" id="ARBA00022741"/>
    </source>
</evidence>
<dbReference type="InterPro" id="IPR041471">
    <property type="entry name" value="UvrB_inter"/>
</dbReference>
<dbReference type="EMBL" id="CP102451">
    <property type="protein sequence ID" value="UUV98299.1"/>
    <property type="molecule type" value="Genomic_DNA"/>
</dbReference>
<evidence type="ECO:0000256" key="8">
    <source>
        <dbReference type="ARBA" id="ARBA00023204"/>
    </source>
</evidence>
<dbReference type="Pfam" id="PF02559">
    <property type="entry name" value="CarD_TRCF_RID"/>
    <property type="match status" value="1"/>
</dbReference>
<evidence type="ECO:0000256" key="1">
    <source>
        <dbReference type="ARBA" id="ARBA00022490"/>
    </source>
</evidence>
<evidence type="ECO:0000256" key="7">
    <source>
        <dbReference type="ARBA" id="ARBA00023125"/>
    </source>
</evidence>
<dbReference type="RefSeq" id="WP_257701867.1">
    <property type="nucleotide sequence ID" value="NZ_CP102451.1"/>
</dbReference>
<dbReference type="InterPro" id="IPR003711">
    <property type="entry name" value="CarD-like/TRCF_RID"/>
</dbReference>
<keyword evidence="13" id="KW-1185">Reference proteome</keyword>
<keyword evidence="4 9" id="KW-0378">Hydrolase</keyword>
<keyword evidence="3 9" id="KW-0227">DNA damage</keyword>
<evidence type="ECO:0000313" key="12">
    <source>
        <dbReference type="EMBL" id="UUV98299.1"/>
    </source>
</evidence>
<dbReference type="PROSITE" id="PS51192">
    <property type="entry name" value="HELICASE_ATP_BIND_1"/>
    <property type="match status" value="1"/>
</dbReference>
<gene>
    <name evidence="9 12" type="primary">mfd</name>
    <name evidence="12" type="ORF">G314FT_04150</name>
</gene>
<dbReference type="InterPro" id="IPR047112">
    <property type="entry name" value="RecG/Mfd"/>
</dbReference>
<evidence type="ECO:0000259" key="11">
    <source>
        <dbReference type="PROSITE" id="PS51194"/>
    </source>
</evidence>
<dbReference type="CDD" id="cd17991">
    <property type="entry name" value="DEXHc_TRCF"/>
    <property type="match status" value="1"/>
</dbReference>
<dbReference type="GO" id="GO:0016787">
    <property type="term" value="F:hydrolase activity"/>
    <property type="evidence" value="ECO:0007669"/>
    <property type="project" value="UniProtKB-KW"/>
</dbReference>
<dbReference type="InterPro" id="IPR014001">
    <property type="entry name" value="Helicase_ATP-bd"/>
</dbReference>
<dbReference type="Gene3D" id="3.90.1150.50">
    <property type="entry name" value="Transcription-repair-coupling factor, D7 domain"/>
    <property type="match status" value="1"/>
</dbReference>
<feature type="domain" description="Helicase ATP-binding" evidence="10">
    <location>
        <begin position="638"/>
        <end position="799"/>
    </location>
</feature>
<dbReference type="InterPro" id="IPR036101">
    <property type="entry name" value="CarD-like/TRCF_RID_sf"/>
</dbReference>
<evidence type="ECO:0000259" key="10">
    <source>
        <dbReference type="PROSITE" id="PS51192"/>
    </source>
</evidence>
<dbReference type="SMART" id="SM00490">
    <property type="entry name" value="HELICc"/>
    <property type="match status" value="1"/>
</dbReference>
<keyword evidence="6 9" id="KW-0067">ATP-binding</keyword>
<dbReference type="SMART" id="SM01058">
    <property type="entry name" value="CarD_TRCF"/>
    <property type="match status" value="1"/>
</dbReference>
<dbReference type="Pfam" id="PF17757">
    <property type="entry name" value="UvrB_inter"/>
    <property type="match status" value="1"/>
</dbReference>
<reference evidence="12" key="2">
    <citation type="submission" date="2022-08" db="EMBL/GenBank/DDBJ databases">
        <authorList>
            <person name="Poehlein A."/>
            <person name="Guzman J."/>
            <person name="Daniel R."/>
            <person name="Vilcinskas A."/>
        </authorList>
    </citation>
    <scope>NUCLEOTIDE SEQUENCE</scope>
    <source>
        <strain evidence="12">G314FT</strain>
    </source>
</reference>
<comment type="function">
    <text evidence="9">Couples transcription and DNA repair by recognizing RNA polymerase (RNAP) stalled at DNA lesions. Mediates ATP-dependent release of RNAP and its truncated transcript from the DNA, and recruitment of nucleotide excision repair machinery to the damaged site.</text>
</comment>
<dbReference type="SUPFAM" id="SSF143517">
    <property type="entry name" value="TRCF domain-like"/>
    <property type="match status" value="1"/>
</dbReference>
<dbReference type="NCBIfam" id="TIGR00580">
    <property type="entry name" value="mfd"/>
    <property type="match status" value="1"/>
</dbReference>
<dbReference type="PROSITE" id="PS51194">
    <property type="entry name" value="HELICASE_CTER"/>
    <property type="match status" value="1"/>
</dbReference>
<dbReference type="SMART" id="SM00982">
    <property type="entry name" value="TRCF"/>
    <property type="match status" value="1"/>
</dbReference>
<dbReference type="InterPro" id="IPR001650">
    <property type="entry name" value="Helicase_C-like"/>
</dbReference>
<dbReference type="InterPro" id="IPR004576">
    <property type="entry name" value="Mfd"/>
</dbReference>
<evidence type="ECO:0000256" key="6">
    <source>
        <dbReference type="ARBA" id="ARBA00022840"/>
    </source>
</evidence>
<dbReference type="InterPro" id="IPR037235">
    <property type="entry name" value="TRCF-like_C_D7"/>
</dbReference>
<dbReference type="SUPFAM" id="SSF141259">
    <property type="entry name" value="CarD-like"/>
    <property type="match status" value="1"/>
</dbReference>
<evidence type="ECO:0000313" key="13">
    <source>
        <dbReference type="Proteomes" id="UP001058273"/>
    </source>
</evidence>
<keyword evidence="8 9" id="KW-0234">DNA repair</keyword>
<keyword evidence="5" id="KW-0347">Helicase</keyword>
<evidence type="ECO:0000256" key="3">
    <source>
        <dbReference type="ARBA" id="ARBA00022763"/>
    </source>
</evidence>
<dbReference type="Gene3D" id="3.30.2060.10">
    <property type="entry name" value="Penicillin-binding protein 1b domain"/>
    <property type="match status" value="1"/>
</dbReference>